<evidence type="ECO:0000256" key="6">
    <source>
        <dbReference type="ARBA" id="ARBA00023136"/>
    </source>
</evidence>
<evidence type="ECO:0000256" key="8">
    <source>
        <dbReference type="SAM" id="Phobius"/>
    </source>
</evidence>
<sequence length="151" mass="16881">MKLACHKSSRDGIYGLLVVFSTMGLDPLLIVLSYIWILKTVVAITSLDERHKALNTCACHISVVLLFYTPMLALSLISRLTLHTPPFLHILLSYIHFLAPPLLNPVLYCVKMKETVMLLETTGVPSSEDRKGQKVVRNSLDILHALTNVGW</sequence>
<feature type="transmembrane region" description="Helical" evidence="8">
    <location>
        <begin position="58"/>
        <end position="81"/>
    </location>
</feature>
<keyword evidence="5 8" id="KW-1133">Transmembrane helix</keyword>
<dbReference type="EMBL" id="OX395129">
    <property type="protein sequence ID" value="CAI5773738.1"/>
    <property type="molecule type" value="Genomic_DNA"/>
</dbReference>
<evidence type="ECO:0000256" key="5">
    <source>
        <dbReference type="ARBA" id="ARBA00022989"/>
    </source>
</evidence>
<keyword evidence="2" id="KW-0716">Sensory transduction</keyword>
<dbReference type="PANTHER" id="PTHR26450">
    <property type="entry name" value="OLFACTORY RECEPTOR 56B1-RELATED"/>
    <property type="match status" value="1"/>
</dbReference>
<dbReference type="Proteomes" id="UP001178461">
    <property type="component" value="Chromosome 4"/>
</dbReference>
<keyword evidence="11" id="KW-1185">Reference proteome</keyword>
<dbReference type="AlphaFoldDB" id="A0AA35P670"/>
<dbReference type="InterPro" id="IPR050402">
    <property type="entry name" value="OR51/52/56-like"/>
</dbReference>
<feature type="transmembrane region" description="Helical" evidence="8">
    <location>
        <begin position="87"/>
        <end position="110"/>
    </location>
</feature>
<dbReference type="Pfam" id="PF13853">
    <property type="entry name" value="7tm_4"/>
    <property type="match status" value="1"/>
</dbReference>
<dbReference type="GO" id="GO:0004984">
    <property type="term" value="F:olfactory receptor activity"/>
    <property type="evidence" value="ECO:0007669"/>
    <property type="project" value="InterPro"/>
</dbReference>
<organism evidence="10 11">
    <name type="scientific">Podarcis lilfordi</name>
    <name type="common">Lilford's wall lizard</name>
    <dbReference type="NCBI Taxonomy" id="74358"/>
    <lineage>
        <taxon>Eukaryota</taxon>
        <taxon>Metazoa</taxon>
        <taxon>Chordata</taxon>
        <taxon>Craniata</taxon>
        <taxon>Vertebrata</taxon>
        <taxon>Euteleostomi</taxon>
        <taxon>Lepidosauria</taxon>
        <taxon>Squamata</taxon>
        <taxon>Bifurcata</taxon>
        <taxon>Unidentata</taxon>
        <taxon>Episquamata</taxon>
        <taxon>Laterata</taxon>
        <taxon>Lacertibaenia</taxon>
        <taxon>Lacertidae</taxon>
        <taxon>Podarcis</taxon>
    </lineage>
</organism>
<evidence type="ECO:0000256" key="1">
    <source>
        <dbReference type="ARBA" id="ARBA00004141"/>
    </source>
</evidence>
<keyword evidence="7" id="KW-0807">Transducer</keyword>
<feature type="domain" description="G-protein coupled receptors family 1 profile" evidence="9">
    <location>
        <begin position="1"/>
        <end position="108"/>
    </location>
</feature>
<gene>
    <name evidence="10" type="ORF">PODLI_1B020402</name>
</gene>
<protein>
    <submittedName>
        <fullName evidence="10">Olfactory receptor 51G2-like</fullName>
    </submittedName>
</protein>
<evidence type="ECO:0000256" key="4">
    <source>
        <dbReference type="ARBA" id="ARBA00022725"/>
    </source>
</evidence>
<evidence type="ECO:0000256" key="7">
    <source>
        <dbReference type="ARBA" id="ARBA00023224"/>
    </source>
</evidence>
<evidence type="ECO:0000313" key="10">
    <source>
        <dbReference type="EMBL" id="CAI5773738.1"/>
    </source>
</evidence>
<dbReference type="GO" id="GO:0005886">
    <property type="term" value="C:plasma membrane"/>
    <property type="evidence" value="ECO:0007669"/>
    <property type="project" value="TreeGrafter"/>
</dbReference>
<feature type="transmembrane region" description="Helical" evidence="8">
    <location>
        <begin position="12"/>
        <end position="37"/>
    </location>
</feature>
<proteinExistence type="predicted"/>
<evidence type="ECO:0000259" key="9">
    <source>
        <dbReference type="PROSITE" id="PS50262"/>
    </source>
</evidence>
<dbReference type="PANTHER" id="PTHR26450:SF73">
    <property type="entry name" value="OLFACTORY RECEPTOR 51S1"/>
    <property type="match status" value="1"/>
</dbReference>
<reference evidence="10" key="1">
    <citation type="submission" date="2022-12" db="EMBL/GenBank/DDBJ databases">
        <authorList>
            <person name="Alioto T."/>
            <person name="Alioto T."/>
            <person name="Gomez Garrido J."/>
        </authorList>
    </citation>
    <scope>NUCLEOTIDE SEQUENCE</scope>
</reference>
<comment type="subcellular location">
    <subcellularLocation>
        <location evidence="1">Membrane</location>
        <topology evidence="1">Multi-pass membrane protein</topology>
    </subcellularLocation>
</comment>
<keyword evidence="6 8" id="KW-0472">Membrane</keyword>
<name>A0AA35P670_9SAUR</name>
<evidence type="ECO:0000313" key="11">
    <source>
        <dbReference type="Proteomes" id="UP001178461"/>
    </source>
</evidence>
<evidence type="ECO:0000256" key="2">
    <source>
        <dbReference type="ARBA" id="ARBA00022606"/>
    </source>
</evidence>
<dbReference type="GO" id="GO:0007186">
    <property type="term" value="P:G protein-coupled receptor signaling pathway"/>
    <property type="evidence" value="ECO:0007669"/>
    <property type="project" value="InterPro"/>
</dbReference>
<keyword evidence="10" id="KW-0675">Receptor</keyword>
<accession>A0AA35P670</accession>
<evidence type="ECO:0000256" key="3">
    <source>
        <dbReference type="ARBA" id="ARBA00022692"/>
    </source>
</evidence>
<dbReference type="SUPFAM" id="SSF81321">
    <property type="entry name" value="Family A G protein-coupled receptor-like"/>
    <property type="match status" value="1"/>
</dbReference>
<dbReference type="InterPro" id="IPR000725">
    <property type="entry name" value="Olfact_rcpt"/>
</dbReference>
<dbReference type="InterPro" id="IPR017452">
    <property type="entry name" value="GPCR_Rhodpsn_7TM"/>
</dbReference>
<keyword evidence="4" id="KW-0552">Olfaction</keyword>
<dbReference type="PROSITE" id="PS50262">
    <property type="entry name" value="G_PROTEIN_RECEP_F1_2"/>
    <property type="match status" value="1"/>
</dbReference>
<keyword evidence="3 8" id="KW-0812">Transmembrane</keyword>
<dbReference type="Gene3D" id="1.20.1070.10">
    <property type="entry name" value="Rhodopsin 7-helix transmembrane proteins"/>
    <property type="match status" value="1"/>
</dbReference>